<evidence type="ECO:0000256" key="7">
    <source>
        <dbReference type="ARBA" id="ARBA00023295"/>
    </source>
</evidence>
<dbReference type="Proteomes" id="UP001373159">
    <property type="component" value="Unassembled WGS sequence"/>
</dbReference>
<evidence type="ECO:0000256" key="5">
    <source>
        <dbReference type="ARBA" id="ARBA00022801"/>
    </source>
</evidence>
<keyword evidence="6" id="KW-0119">Carbohydrate metabolism</keyword>
<dbReference type="Gene3D" id="2.60.40.1180">
    <property type="entry name" value="Golgi alpha-mannosidase II"/>
    <property type="match status" value="2"/>
</dbReference>
<comment type="similarity">
    <text evidence="2">Belongs to the glycosyl hydrolase 51 family.</text>
</comment>
<dbReference type="InterPro" id="IPR017853">
    <property type="entry name" value="GH"/>
</dbReference>
<dbReference type="Gene3D" id="3.20.20.80">
    <property type="entry name" value="Glycosidases"/>
    <property type="match status" value="1"/>
</dbReference>
<sequence length="547" mass="59776">MSEEGRMALSLRGVRPVAQVPRRMFGSFVEHLGRCVYGGIYEPGDPAADEDGFRRDVLDLVKELGVTCVRYPGGNFVSGYNWEDGTGPRQDRPVRRDLAWHATETNQMGIDDFYRWSRKAGTEIMLAVNMGTRGMKSALEELEYVNGAPGTELADRRVANGIPDPMGVAMWCIGNEMDGPWQVGHMSPEEYAAAVDRTAHAMKLADPGLQLVACGSSSAHMPTFGRWERTVLGKAYEHVDFVSCHAYYYEHRSEGLQDFMASDEDMKTFITSVVEAADDARAANQGRRNIMLSFDEWGVWNSEEWNQQETEWKASSNGLHTQPWPEAPRQLEEVYTAADAVVEGGLMITLLKHSDRVRSASRAQLVNVIAPIMAEPGQPAWRQTIFYPFAIAAAHARGDVYLPQVEGDAPQVETKSYGSVDAVEAVVTWDPTGRGEWSQEGDPCAAACDGGPQVGSGSGLVLAVNRDVADGHRVTLDLRDLGGQDAGNQAALHVVATHLLHDDDPHAVNGPDRPGRVAPHAFDVDCTGGVISFDLPPVSWAAIELSR</sequence>
<name>A0ABU8ZPV8_9BIFI</name>
<evidence type="ECO:0000259" key="8">
    <source>
        <dbReference type="SMART" id="SM00813"/>
    </source>
</evidence>
<dbReference type="InterPro" id="IPR013780">
    <property type="entry name" value="Glyco_hydro_b"/>
</dbReference>
<protein>
    <recommendedName>
        <fullName evidence="4">non-reducing end alpha-L-arabinofuranosidase</fullName>
        <ecNumber evidence="4">3.2.1.55</ecNumber>
    </recommendedName>
</protein>
<dbReference type="EMBL" id="JBANBB010000003">
    <property type="protein sequence ID" value="MEK0307305.1"/>
    <property type="molecule type" value="Genomic_DNA"/>
</dbReference>
<comment type="subunit">
    <text evidence="3">Homohexamer; trimer of dimers.</text>
</comment>
<evidence type="ECO:0000256" key="4">
    <source>
        <dbReference type="ARBA" id="ARBA00012670"/>
    </source>
</evidence>
<evidence type="ECO:0000256" key="2">
    <source>
        <dbReference type="ARBA" id="ARBA00007186"/>
    </source>
</evidence>
<dbReference type="RefSeq" id="WP_340470063.1">
    <property type="nucleotide sequence ID" value="NZ_JBANBB010000003.1"/>
</dbReference>
<evidence type="ECO:0000313" key="10">
    <source>
        <dbReference type="Proteomes" id="UP001373159"/>
    </source>
</evidence>
<dbReference type="InterPro" id="IPR055235">
    <property type="entry name" value="ASD1_cat"/>
</dbReference>
<evidence type="ECO:0000256" key="1">
    <source>
        <dbReference type="ARBA" id="ARBA00001462"/>
    </source>
</evidence>
<keyword evidence="7" id="KW-0326">Glycosidase</keyword>
<proteinExistence type="inferred from homology"/>
<dbReference type="InterPro" id="IPR010720">
    <property type="entry name" value="Alpha-L-AF_C"/>
</dbReference>
<evidence type="ECO:0000256" key="6">
    <source>
        <dbReference type="ARBA" id="ARBA00023277"/>
    </source>
</evidence>
<accession>A0ABU8ZPV8</accession>
<dbReference type="Pfam" id="PF06964">
    <property type="entry name" value="Alpha-L-AF_C"/>
    <property type="match status" value="1"/>
</dbReference>
<dbReference type="SMART" id="SM00813">
    <property type="entry name" value="Alpha-L-AF_C"/>
    <property type="match status" value="1"/>
</dbReference>
<organism evidence="9 10">
    <name type="scientific">Bifidobacterium favimelis</name>
    <dbReference type="NCBI Taxonomy" id="3122979"/>
    <lineage>
        <taxon>Bacteria</taxon>
        <taxon>Bacillati</taxon>
        <taxon>Actinomycetota</taxon>
        <taxon>Actinomycetes</taxon>
        <taxon>Bifidobacteriales</taxon>
        <taxon>Bifidobacteriaceae</taxon>
        <taxon>Bifidobacterium</taxon>
    </lineage>
</organism>
<comment type="caution">
    <text evidence="9">The sequence shown here is derived from an EMBL/GenBank/DDBJ whole genome shotgun (WGS) entry which is preliminary data.</text>
</comment>
<dbReference type="PANTHER" id="PTHR43576">
    <property type="entry name" value="ALPHA-L-ARABINOFURANOSIDASE C-RELATED"/>
    <property type="match status" value="1"/>
</dbReference>
<gene>
    <name evidence="9" type="ORF">V8P97_07515</name>
</gene>
<evidence type="ECO:0000256" key="3">
    <source>
        <dbReference type="ARBA" id="ARBA00011165"/>
    </source>
</evidence>
<keyword evidence="10" id="KW-1185">Reference proteome</keyword>
<dbReference type="PANTHER" id="PTHR43576:SF3">
    <property type="entry name" value="ALPHA-L-ARABINOFURANOSIDASE C"/>
    <property type="match status" value="1"/>
</dbReference>
<dbReference type="EC" id="3.2.1.55" evidence="4"/>
<dbReference type="Pfam" id="PF22848">
    <property type="entry name" value="ASD1_dom"/>
    <property type="match status" value="1"/>
</dbReference>
<dbReference type="SUPFAM" id="SSF51011">
    <property type="entry name" value="Glycosyl hydrolase domain"/>
    <property type="match status" value="1"/>
</dbReference>
<evidence type="ECO:0000313" key="9">
    <source>
        <dbReference type="EMBL" id="MEK0307305.1"/>
    </source>
</evidence>
<keyword evidence="5" id="KW-0378">Hydrolase</keyword>
<dbReference type="SUPFAM" id="SSF51445">
    <property type="entry name" value="(Trans)glycosidases"/>
    <property type="match status" value="1"/>
</dbReference>
<feature type="domain" description="Alpha-L-arabinofuranosidase C-terminal" evidence="8">
    <location>
        <begin position="295"/>
        <end position="539"/>
    </location>
</feature>
<reference evidence="9 10" key="1">
    <citation type="submission" date="2024-02" db="EMBL/GenBank/DDBJ databases">
        <title>Bifidobacterium honeyensis sp. nov., isolated from the comb honey.</title>
        <authorList>
            <person name="Liu W."/>
            <person name="Li Y."/>
        </authorList>
    </citation>
    <scope>NUCLEOTIDE SEQUENCE [LARGE SCALE GENOMIC DNA]</scope>
    <source>
        <strain evidence="9 10">IMAU50988</strain>
    </source>
</reference>
<comment type="catalytic activity">
    <reaction evidence="1">
        <text>Hydrolysis of terminal non-reducing alpha-L-arabinofuranoside residues in alpha-L-arabinosides.</text>
        <dbReference type="EC" id="3.2.1.55"/>
    </reaction>
</comment>